<accession>A0A964FGC1</accession>
<organism evidence="1 2">
    <name type="scientific">Waterburya agarophytonicola KI4</name>
    <dbReference type="NCBI Taxonomy" id="2874699"/>
    <lineage>
        <taxon>Bacteria</taxon>
        <taxon>Bacillati</taxon>
        <taxon>Cyanobacteriota</taxon>
        <taxon>Cyanophyceae</taxon>
        <taxon>Pleurocapsales</taxon>
        <taxon>Hyellaceae</taxon>
        <taxon>Waterburya</taxon>
        <taxon>Waterburya agarophytonicola</taxon>
    </lineage>
</organism>
<evidence type="ECO:0000313" key="1">
    <source>
        <dbReference type="EMBL" id="MCC0178062.1"/>
    </source>
</evidence>
<dbReference type="Proteomes" id="UP000729733">
    <property type="component" value="Unassembled WGS sequence"/>
</dbReference>
<evidence type="ECO:0000313" key="2">
    <source>
        <dbReference type="Proteomes" id="UP000729733"/>
    </source>
</evidence>
<name>A0A964FGC1_9CYAN</name>
<keyword evidence="2" id="KW-1185">Reference proteome</keyword>
<reference evidence="1" key="1">
    <citation type="journal article" date="2021" name="Antonie Van Leeuwenhoek">
        <title>Draft genome and description of Waterburya agarophytonicola gen. nov. sp. nov. (Pleurocapsales, Cyanobacteria): a seaweed symbiont.</title>
        <authorList>
            <person name="Bonthond G."/>
            <person name="Shalygin S."/>
            <person name="Bayer T."/>
            <person name="Weinberger F."/>
        </authorList>
    </citation>
    <scope>NUCLEOTIDE SEQUENCE</scope>
    <source>
        <strain evidence="1">KI4</strain>
    </source>
</reference>
<protein>
    <submittedName>
        <fullName evidence="1">Uncharacterized protein</fullName>
    </submittedName>
</protein>
<dbReference type="RefSeq" id="WP_229641128.1">
    <property type="nucleotide sequence ID" value="NZ_JADWDC010000034.1"/>
</dbReference>
<sequence length="139" mass="16395">MNRNDIDIFEKLSGQLISIYDEISILSKKNPNDAVNKFKLKFINNAITNANEFLSDDYLPFDSFKAFEEDDIPQNGDIVFILSQYLQCFEKMRADNVVLKHGYWCWKIEAKENEKAREDEYQDGKIIFKKTVKPKKLRD</sequence>
<proteinExistence type="predicted"/>
<dbReference type="AlphaFoldDB" id="A0A964FGC1"/>
<dbReference type="EMBL" id="JADWDC010000034">
    <property type="protein sequence ID" value="MCC0178062.1"/>
    <property type="molecule type" value="Genomic_DNA"/>
</dbReference>
<gene>
    <name evidence="1" type="ORF">I4641_13840</name>
</gene>
<comment type="caution">
    <text evidence="1">The sequence shown here is derived from an EMBL/GenBank/DDBJ whole genome shotgun (WGS) entry which is preliminary data.</text>
</comment>